<dbReference type="InterPro" id="IPR003461">
    <property type="entry name" value="Keratin"/>
</dbReference>
<evidence type="ECO:0000256" key="2">
    <source>
        <dbReference type="ARBA" id="ARBA00011806"/>
    </source>
</evidence>
<keyword evidence="3 5" id="KW-0416">Keratin</keyword>
<evidence type="ECO:0000256" key="1">
    <source>
        <dbReference type="ARBA" id="ARBA00008702"/>
    </source>
</evidence>
<evidence type="ECO:0000256" key="6">
    <source>
        <dbReference type="SAM" id="MobiDB-lite"/>
    </source>
</evidence>
<evidence type="ECO:0000313" key="7">
    <source>
        <dbReference type="EMBL" id="NWS17071.1"/>
    </source>
</evidence>
<dbReference type="GO" id="GO:0005200">
    <property type="term" value="F:structural constituent of cytoskeleton"/>
    <property type="evidence" value="ECO:0007669"/>
    <property type="project" value="InterPro"/>
</dbReference>
<dbReference type="Pfam" id="PF02422">
    <property type="entry name" value="Keratin"/>
    <property type="match status" value="1"/>
</dbReference>
<comment type="caution">
    <text evidence="7">The sequence shown here is derived from an EMBL/GenBank/DDBJ whole genome shotgun (WGS) entry which is preliminary data.</text>
</comment>
<evidence type="ECO:0000256" key="5">
    <source>
        <dbReference type="RuleBase" id="RU364002"/>
    </source>
</evidence>
<feature type="region of interest" description="Disordered" evidence="6">
    <location>
        <begin position="56"/>
        <end position="99"/>
    </location>
</feature>
<dbReference type="EMBL" id="VYXB01005763">
    <property type="protein sequence ID" value="NWS17071.1"/>
    <property type="molecule type" value="Genomic_DNA"/>
</dbReference>
<dbReference type="AlphaFoldDB" id="A0A7K5D9A6"/>
<organism evidence="7 8">
    <name type="scientific">Pachyramphus minor</name>
    <dbReference type="NCBI Taxonomy" id="369605"/>
    <lineage>
        <taxon>Eukaryota</taxon>
        <taxon>Metazoa</taxon>
        <taxon>Chordata</taxon>
        <taxon>Craniata</taxon>
        <taxon>Vertebrata</taxon>
        <taxon>Euteleostomi</taxon>
        <taxon>Archelosauria</taxon>
        <taxon>Archosauria</taxon>
        <taxon>Dinosauria</taxon>
        <taxon>Saurischia</taxon>
        <taxon>Theropoda</taxon>
        <taxon>Coelurosauria</taxon>
        <taxon>Aves</taxon>
        <taxon>Neognathae</taxon>
        <taxon>Neoaves</taxon>
        <taxon>Telluraves</taxon>
        <taxon>Australaves</taxon>
        <taxon>Passeriformes</taxon>
        <taxon>Tyrannidae</taxon>
        <taxon>Pachyramphus</taxon>
    </lineage>
</organism>
<comment type="similarity">
    <text evidence="1 5">Belongs to the avian keratin family.</text>
</comment>
<dbReference type="PANTHER" id="PTHR31203:SF1">
    <property type="entry name" value="BETA-KERATIN-RELATED PROTEIN-RELATED"/>
    <property type="match status" value="1"/>
</dbReference>
<dbReference type="PANTHER" id="PTHR31203">
    <property type="entry name" value="BETA-KERATIN-RELATED PROTEIN-RELATED"/>
    <property type="match status" value="1"/>
</dbReference>
<comment type="subunit">
    <text evidence="2 5">The avian keratins (F-ker, S-ker, C-ker and B-ker) are a complex mixture of very similar polypeptides.</text>
</comment>
<evidence type="ECO:0000256" key="4">
    <source>
        <dbReference type="ARBA" id="ARBA00022990"/>
    </source>
</evidence>
<dbReference type="Proteomes" id="UP000525089">
    <property type="component" value="Unassembled WGS sequence"/>
</dbReference>
<feature type="non-terminal residue" evidence="7">
    <location>
        <position position="99"/>
    </location>
</feature>
<gene>
    <name evidence="7" type="primary">Krfa_2</name>
    <name evidence="7" type="ORF">PACMIN_R13435</name>
</gene>
<keyword evidence="4" id="KW-0007">Acetylation</keyword>
<name>A0A7K5D9A6_9TYRA</name>
<evidence type="ECO:0000313" key="8">
    <source>
        <dbReference type="Proteomes" id="UP000525089"/>
    </source>
</evidence>
<reference evidence="7 8" key="1">
    <citation type="submission" date="2019-09" db="EMBL/GenBank/DDBJ databases">
        <title>Bird 10,000 Genomes (B10K) Project - Family phase.</title>
        <authorList>
            <person name="Zhang G."/>
        </authorList>
    </citation>
    <scope>NUCLEOTIDE SEQUENCE [LARGE SCALE GENOMIC DNA]</scope>
    <source>
        <strain evidence="7">B10K-DU-001-72</strain>
        <tissue evidence="7">Muscle</tissue>
    </source>
</reference>
<feature type="non-terminal residue" evidence="7">
    <location>
        <position position="1"/>
    </location>
</feature>
<protein>
    <recommendedName>
        <fullName evidence="5">Keratin</fullName>
    </recommendedName>
</protein>
<sequence length="99" mass="10337">CSPWCPQAAATGHNEPCVVSCATSRVIIYPPPVVVTFPGPIISTCPQEAVVGSSAALEGGGPAPGTSLRAEILRPEPRAGRSIPDHGPERFRPRRAPRC</sequence>
<dbReference type="GO" id="GO:0005882">
    <property type="term" value="C:intermediate filament"/>
    <property type="evidence" value="ECO:0007669"/>
    <property type="project" value="UniProtKB-KW"/>
</dbReference>
<feature type="compositionally biased region" description="Basic and acidic residues" evidence="6">
    <location>
        <begin position="71"/>
        <end position="91"/>
    </location>
</feature>
<evidence type="ECO:0000256" key="3">
    <source>
        <dbReference type="ARBA" id="ARBA00022744"/>
    </source>
</evidence>
<keyword evidence="8" id="KW-1185">Reference proteome</keyword>
<proteinExistence type="inferred from homology"/>
<accession>A0A7K5D9A6</accession>